<dbReference type="GO" id="GO:0009007">
    <property type="term" value="F:site-specific DNA-methyltransferase (adenine-specific) activity"/>
    <property type="evidence" value="ECO:0007669"/>
    <property type="project" value="UniProtKB-EC"/>
</dbReference>
<accession>L2F7Y7</accession>
<keyword evidence="4" id="KW-0949">S-adenosyl-L-methionine</keyword>
<keyword evidence="2 8" id="KW-0489">Methyltransferase</keyword>
<evidence type="ECO:0000259" key="6">
    <source>
        <dbReference type="Pfam" id="PF07669"/>
    </source>
</evidence>
<dbReference type="EC" id="2.1.1.72" evidence="1"/>
<keyword evidence="3 8" id="KW-0808">Transferase</keyword>
<gene>
    <name evidence="8" type="ORF">MOMA_02005</name>
</gene>
<sequence length="1016" mass="117360">MINQYIKAINNLYSTGVTTEHSFRGDLQHLLNSLLPEFAVINEPKRRSCGAPDYIVEKKQIPIFFVEAKDIGENDLHGKKKTGNKEQFDRYKQSLNTIIFTDYLNFLFYKNNELIAEIAIAKQTGQKIAAIPENFTPFINLIKDFSQTITATIKNPKQLAQMMASKARMLADVIAMALIFDEQNNHNSSLYGQMDAFKKVLIHDITPKQFADIYAQTIAYGMFAARLNDEALNDFTRQKAATLIPKSNPFLRTLFQYISGYDLDERIEWIVNDLADIFRATDVAQLLKNFGKATQTLDPFIHFYEDFLAEYDPNLRKQRGVWYTPEPVVQFIVRAVDDILQSEFSLPMGLASNDKTTIEINTQSKDARTKSGLKVINKEIHKVQILDPATGTGTFLTEVVRHIYKTRFATMKGMWHSYVEHDLIPRLNGFELLMASYAVAHLKLELLLKETGYVSDKNQRLKIYLTNSLEEHHPETGSLFAGFLANEANEANHIKRDSPVMVVIGNPPYSGESANKGDWIMQLMNDYKKEPNSDKRLNERNPKAINDDYVKFMRYGQHFIEKNGEGILAFINPHGFLDNPTFRGMRWHLLNAYDKIYIIDLHGNAKKKETAPDGSKDENVFDIMQGVSINIFVKTGKKQQGELAQVFHYDLFGLRDDKYAFLNNHSLKSVPFTLLENKAPSYFMVQKDFANENLYNNGFLVTDLFELKNVGIVTSRDNFVIDKNKHKLAERIKDFFNFDAITLKAKYDLNENKRWYVNEVQKQAKSFDEKNIKQYCYRPFDIQFIYYEVNMIDRIRYDVMKHFIEYENIGLVFKRGNSELNSVSAMVTTTLIDFRSWSRAGMQGGDYIAPLYLYPETTNQNNFLPEQLIQLRKPNLNPDIVTQIANKLNLTFIPDHETKQAKNSFNPLNLLDYIYAVLHSPTYRNTYKEFLKIDFPRIPYPKDKTTFWQLVQLGEKLRKLHLLQSPDLTELTKLNTPIISYHGDGDNIITRKMTKTSIGFELVNNNNKNNNLGKFG</sequence>
<dbReference type="InterPro" id="IPR011639">
    <property type="entry name" value="MethylTrfase_TaqI-like_dom"/>
</dbReference>
<dbReference type="PANTHER" id="PTHR33841:SF1">
    <property type="entry name" value="DNA METHYLTRANSFERASE A"/>
    <property type="match status" value="1"/>
</dbReference>
<dbReference type="eggNOG" id="COG0286">
    <property type="taxonomic scope" value="Bacteria"/>
</dbReference>
<dbReference type="Gene3D" id="3.40.50.150">
    <property type="entry name" value="Vaccinia Virus protein VP39"/>
    <property type="match status" value="1"/>
</dbReference>
<evidence type="ECO:0000313" key="8">
    <source>
        <dbReference type="EMBL" id="ELA09142.1"/>
    </source>
</evidence>
<dbReference type="REBASE" id="62220">
    <property type="entry name" value="Mma225ORF2005P"/>
</dbReference>
<keyword evidence="9" id="KW-1185">Reference proteome</keyword>
<dbReference type="PRINTS" id="PR00507">
    <property type="entry name" value="N12N6MTFRASE"/>
</dbReference>
<dbReference type="PATRIC" id="fig|1230338.3.peg.443"/>
<feature type="domain" description="Type II methyltransferase M.TaqI-like" evidence="6">
    <location>
        <begin position="436"/>
        <end position="603"/>
    </location>
</feature>
<dbReference type="InterPro" id="IPR041635">
    <property type="entry name" value="Type_ISP_LLaBIII_C"/>
</dbReference>
<protein>
    <recommendedName>
        <fullName evidence="1">site-specific DNA-methyltransferase (adenine-specific)</fullName>
        <ecNumber evidence="1">2.1.1.72</ecNumber>
    </recommendedName>
</protein>
<evidence type="ECO:0000256" key="5">
    <source>
        <dbReference type="ARBA" id="ARBA00047942"/>
    </source>
</evidence>
<dbReference type="Pfam" id="PF07669">
    <property type="entry name" value="Eco57I"/>
    <property type="match status" value="1"/>
</dbReference>
<dbReference type="AlphaFoldDB" id="L2F7Y7"/>
<dbReference type="PANTHER" id="PTHR33841">
    <property type="entry name" value="DNA METHYLTRANSFERASE YEEA-RELATED"/>
    <property type="match status" value="1"/>
</dbReference>
<dbReference type="GO" id="GO:0032259">
    <property type="term" value="P:methylation"/>
    <property type="evidence" value="ECO:0007669"/>
    <property type="project" value="UniProtKB-KW"/>
</dbReference>
<dbReference type="SUPFAM" id="SSF53335">
    <property type="entry name" value="S-adenosyl-L-methionine-dependent methyltransferases"/>
    <property type="match status" value="1"/>
</dbReference>
<evidence type="ECO:0000313" key="9">
    <source>
        <dbReference type="Proteomes" id="UP000023795"/>
    </source>
</evidence>
<evidence type="ECO:0000256" key="2">
    <source>
        <dbReference type="ARBA" id="ARBA00022603"/>
    </source>
</evidence>
<feature type="domain" description="Type ISP restriction-modification enzyme LLaBIII C-terminal specificity" evidence="7">
    <location>
        <begin position="703"/>
        <end position="990"/>
    </location>
</feature>
<evidence type="ECO:0000256" key="3">
    <source>
        <dbReference type="ARBA" id="ARBA00022679"/>
    </source>
</evidence>
<name>L2F7Y7_9GAMM</name>
<dbReference type="Pfam" id="PF18135">
    <property type="entry name" value="Type_ISP_C"/>
    <property type="match status" value="1"/>
</dbReference>
<dbReference type="InterPro" id="IPR029063">
    <property type="entry name" value="SAM-dependent_MTases_sf"/>
</dbReference>
<comment type="caution">
    <text evidence="8">The sequence shown here is derived from an EMBL/GenBank/DDBJ whole genome shotgun (WGS) entry which is preliminary data.</text>
</comment>
<organism evidence="8 9">
    <name type="scientific">Moraxella macacae 0408225</name>
    <dbReference type="NCBI Taxonomy" id="1230338"/>
    <lineage>
        <taxon>Bacteria</taxon>
        <taxon>Pseudomonadati</taxon>
        <taxon>Pseudomonadota</taxon>
        <taxon>Gammaproteobacteria</taxon>
        <taxon>Moraxellales</taxon>
        <taxon>Moraxellaceae</taxon>
        <taxon>Moraxella</taxon>
    </lineage>
</organism>
<dbReference type="GO" id="GO:0006304">
    <property type="term" value="P:DNA modification"/>
    <property type="evidence" value="ECO:0007669"/>
    <property type="project" value="InterPro"/>
</dbReference>
<comment type="catalytic activity">
    <reaction evidence="5">
        <text>a 2'-deoxyadenosine in DNA + S-adenosyl-L-methionine = an N(6)-methyl-2'-deoxyadenosine in DNA + S-adenosyl-L-homocysteine + H(+)</text>
        <dbReference type="Rhea" id="RHEA:15197"/>
        <dbReference type="Rhea" id="RHEA-COMP:12418"/>
        <dbReference type="Rhea" id="RHEA-COMP:12419"/>
        <dbReference type="ChEBI" id="CHEBI:15378"/>
        <dbReference type="ChEBI" id="CHEBI:57856"/>
        <dbReference type="ChEBI" id="CHEBI:59789"/>
        <dbReference type="ChEBI" id="CHEBI:90615"/>
        <dbReference type="ChEBI" id="CHEBI:90616"/>
        <dbReference type="EC" id="2.1.1.72"/>
    </reaction>
</comment>
<dbReference type="STRING" id="1230338.MOMA_02005"/>
<evidence type="ECO:0000256" key="4">
    <source>
        <dbReference type="ARBA" id="ARBA00022691"/>
    </source>
</evidence>
<evidence type="ECO:0000259" key="7">
    <source>
        <dbReference type="Pfam" id="PF18135"/>
    </source>
</evidence>
<proteinExistence type="predicted"/>
<dbReference type="Proteomes" id="UP000023795">
    <property type="component" value="Unassembled WGS sequence"/>
</dbReference>
<dbReference type="RefSeq" id="WP_009766962.1">
    <property type="nucleotide sequence ID" value="NZ_ANIN01000001.1"/>
</dbReference>
<reference evidence="8 9" key="1">
    <citation type="journal article" date="2013" name="Genome Announc.">
        <title>Genome Sequence of Moraxella macacae 0408225, a Novel Bacterial Species Isolated from a Cynomolgus Macaque with Epistaxis.</title>
        <authorList>
            <person name="Ladner J.T."/>
            <person name="Whitehouse C.A."/>
            <person name="Koroleva G.I."/>
            <person name="Palacios G.F."/>
        </authorList>
    </citation>
    <scope>NUCLEOTIDE SEQUENCE [LARGE SCALE GENOMIC DNA]</scope>
    <source>
        <strain evidence="8 9">0408225</strain>
    </source>
</reference>
<dbReference type="InterPro" id="IPR050953">
    <property type="entry name" value="N4_N6_ade-DNA_methylase"/>
</dbReference>
<dbReference type="EMBL" id="ANIN01000001">
    <property type="protein sequence ID" value="ELA09142.1"/>
    <property type="molecule type" value="Genomic_DNA"/>
</dbReference>
<evidence type="ECO:0000256" key="1">
    <source>
        <dbReference type="ARBA" id="ARBA00011900"/>
    </source>
</evidence>